<reference evidence="5" key="1">
    <citation type="submission" date="2022-01" db="EMBL/GenBank/DDBJ databases">
        <authorList>
            <person name="Braso-Vives M."/>
        </authorList>
    </citation>
    <scope>NUCLEOTIDE SEQUENCE</scope>
</reference>
<dbReference type="Gene3D" id="3.80.10.10">
    <property type="entry name" value="Ribonuclease Inhibitor"/>
    <property type="match status" value="1"/>
</dbReference>
<dbReference type="Pfam" id="PF13855">
    <property type="entry name" value="LRR_8"/>
    <property type="match status" value="1"/>
</dbReference>
<feature type="region of interest" description="Disordered" evidence="3">
    <location>
        <begin position="404"/>
        <end position="424"/>
    </location>
</feature>
<evidence type="ECO:0000256" key="3">
    <source>
        <dbReference type="SAM" id="MobiDB-lite"/>
    </source>
</evidence>
<keyword evidence="6" id="KW-1185">Reference proteome</keyword>
<accession>A0A8J9ZKJ9</accession>
<evidence type="ECO:0000256" key="4">
    <source>
        <dbReference type="SAM" id="SignalP"/>
    </source>
</evidence>
<dbReference type="AlphaFoldDB" id="A0A8J9ZKJ9"/>
<evidence type="ECO:0000256" key="1">
    <source>
        <dbReference type="ARBA" id="ARBA00022614"/>
    </source>
</evidence>
<gene>
    <name evidence="5" type="primary">LRRTM2</name>
    <name evidence="5" type="ORF">BLAG_LOCUS14413</name>
</gene>
<dbReference type="PROSITE" id="PS51450">
    <property type="entry name" value="LRR"/>
    <property type="match status" value="1"/>
</dbReference>
<dbReference type="EMBL" id="OV696687">
    <property type="protein sequence ID" value="CAH1255305.1"/>
    <property type="molecule type" value="Genomic_DNA"/>
</dbReference>
<feature type="signal peptide" evidence="4">
    <location>
        <begin position="1"/>
        <end position="18"/>
    </location>
</feature>
<sequence length="975" mass="106148">MLGLLFLTAACVASNAPSFPLCKRAGWRECVPYKGYPPILSTRSSGTYACVVCEALNESSAPGSPLPFLTRVNSVAIRGYPFHVLSAETLTPLDPSVVHVLALVDAKITDVENDTFPGFSILKKLSLDSNRLTSVKQTWFTGLGNLLVLILSNNNIKQIDTGAFVHLTRLGYLDLENNLLQVVDPSWLLGLKDMTILNLRLNAISSIPPESFQHLQLTWLDLRGNDLSCLDGEVLYSLRKLQISSGMLSSVHDTIPHGMTWSLDQRTNIMRGSATIVVGLPNFLFCVRYNAHGLSFGWMFDSSNNVPGNTGMGGIIAGKTCSDLGRSLSTISIQAPVVILAIDGSVVGKLVPNTLEQCRQVWEYDGGITVGLVENSAFRLVSMATESTASDDVAMSLVQTQDMSALPTTESGSSEKHTTNTNATRDNTKNITCILLTKDEHTELFFTVPPIQPQTHTTETIYISRTDHSNSSLTHYTMLASATTGPDLGVPPSPTYVLISAVVSTVVGLVVLCLVVSIWKVCTARLNSEDEMASDDAHIWTIPPGVAFPGLLRSTSLPACSGKMALDDAASCRSLPAVLHSIEPTYNEIPDDVALAHRHLPGIPHTYSEIPDDAISNVVRSASLPNAATHTRGRASDDVDAVSCRSLPAVLQSIEPTYSQIPDHIAAARRPLPALPHTHWNSPDHAQQHTYSEIPEDESGPMPFYADAAEFSLHVVRNRRQARRAVRDTGTLAVATYGSTGQSRAQLNAFYRNVSEVEGIRARRQLRTALVPQPADQGVRTYVNVTDAILSRGQDVTGAHIAFLTLPSTYWPWEISGDGTRITPRRASLPSVTLPNTYWPWEIPGEGTPNTPRRGSLPSVTLPNTYWPWEIPGEGTHNTPRRGSLPSVTLPNTYWPWEIPGEGTRNTPRRGSLPNVTLPNTYWPWEIPGEGTLSTPRRGSLPSVTLPNTYWPWEIPGEGTCNTPRRGSPPFGHTT</sequence>
<dbReference type="SMART" id="SM00369">
    <property type="entry name" value="LRR_TYP"/>
    <property type="match status" value="5"/>
</dbReference>
<organism evidence="5 6">
    <name type="scientific">Branchiostoma lanceolatum</name>
    <name type="common">Common lancelet</name>
    <name type="synonym">Amphioxus lanceolatum</name>
    <dbReference type="NCBI Taxonomy" id="7740"/>
    <lineage>
        <taxon>Eukaryota</taxon>
        <taxon>Metazoa</taxon>
        <taxon>Chordata</taxon>
        <taxon>Cephalochordata</taxon>
        <taxon>Leptocardii</taxon>
        <taxon>Amphioxiformes</taxon>
        <taxon>Branchiostomatidae</taxon>
        <taxon>Branchiostoma</taxon>
    </lineage>
</organism>
<dbReference type="FunFam" id="3.80.10.10:FF:001023">
    <property type="entry name" value="Uncharacterized protein"/>
    <property type="match status" value="1"/>
</dbReference>
<evidence type="ECO:0000313" key="5">
    <source>
        <dbReference type="EMBL" id="CAH1255305.1"/>
    </source>
</evidence>
<evidence type="ECO:0000256" key="2">
    <source>
        <dbReference type="ARBA" id="ARBA00022737"/>
    </source>
</evidence>
<dbReference type="SUPFAM" id="SSF52058">
    <property type="entry name" value="L domain-like"/>
    <property type="match status" value="1"/>
</dbReference>
<dbReference type="InterPro" id="IPR032675">
    <property type="entry name" value="LRR_dom_sf"/>
</dbReference>
<dbReference type="OrthoDB" id="10091689at2759"/>
<evidence type="ECO:0000313" key="6">
    <source>
        <dbReference type="Proteomes" id="UP000838412"/>
    </source>
</evidence>
<dbReference type="PANTHER" id="PTHR24366:SF170">
    <property type="entry name" value="RE50361P"/>
    <property type="match status" value="1"/>
</dbReference>
<dbReference type="PANTHER" id="PTHR24366">
    <property type="entry name" value="IG(IMMUNOGLOBULIN) AND LRR(LEUCINE RICH REPEAT) DOMAINS"/>
    <property type="match status" value="1"/>
</dbReference>
<name>A0A8J9ZKJ9_BRALA</name>
<protein>
    <submittedName>
        <fullName evidence="5">LRRTM2 protein</fullName>
    </submittedName>
</protein>
<feature type="chain" id="PRO_5035457417" evidence="4">
    <location>
        <begin position="19"/>
        <end position="975"/>
    </location>
</feature>
<keyword evidence="4" id="KW-0732">Signal</keyword>
<dbReference type="InterPro" id="IPR003591">
    <property type="entry name" value="Leu-rich_rpt_typical-subtyp"/>
</dbReference>
<dbReference type="Proteomes" id="UP000838412">
    <property type="component" value="Chromosome 2"/>
</dbReference>
<keyword evidence="1" id="KW-0433">Leucine-rich repeat</keyword>
<keyword evidence="2" id="KW-0677">Repeat</keyword>
<proteinExistence type="predicted"/>
<dbReference type="InterPro" id="IPR001611">
    <property type="entry name" value="Leu-rich_rpt"/>
</dbReference>